<keyword evidence="3" id="KW-1185">Reference proteome</keyword>
<proteinExistence type="predicted"/>
<evidence type="ECO:0000256" key="1">
    <source>
        <dbReference type="SAM" id="MobiDB-lite"/>
    </source>
</evidence>
<feature type="compositionally biased region" description="Polar residues" evidence="1">
    <location>
        <begin position="117"/>
        <end position="133"/>
    </location>
</feature>
<sequence>MLLDAVAADHSCPYLRQISIPTLLSAAAPPMAAPGAAPLPSPLPYSQQQLLYRPHHLYDGFAQGCAQYSGAECDGGQPSAGQSSASHSGRGGAASSFGGYAAAPAAGGVCMLSNPASPTIGDTSRRPSASSSLPGHPASTLGGSFSDAQCPNAGPQLSLNLNREHRAPWLMASFRRLAAAVRARGDNSKGPEITLAASVASGLPAHPPLQGAVAPWTVAVGQSARAAC</sequence>
<organism evidence="2 3">
    <name type="scientific">Edaphochlamys debaryana</name>
    <dbReference type="NCBI Taxonomy" id="47281"/>
    <lineage>
        <taxon>Eukaryota</taxon>
        <taxon>Viridiplantae</taxon>
        <taxon>Chlorophyta</taxon>
        <taxon>core chlorophytes</taxon>
        <taxon>Chlorophyceae</taxon>
        <taxon>CS clade</taxon>
        <taxon>Chlamydomonadales</taxon>
        <taxon>Chlamydomonadales incertae sedis</taxon>
        <taxon>Edaphochlamys</taxon>
    </lineage>
</organism>
<feature type="region of interest" description="Disordered" evidence="1">
    <location>
        <begin position="117"/>
        <end position="147"/>
    </location>
</feature>
<dbReference type="Proteomes" id="UP000612055">
    <property type="component" value="Unassembled WGS sequence"/>
</dbReference>
<protein>
    <submittedName>
        <fullName evidence="2">Uncharacterized protein</fullName>
    </submittedName>
</protein>
<reference evidence="2" key="1">
    <citation type="journal article" date="2020" name="bioRxiv">
        <title>Comparative genomics of Chlamydomonas.</title>
        <authorList>
            <person name="Craig R.J."/>
            <person name="Hasan A.R."/>
            <person name="Ness R.W."/>
            <person name="Keightley P.D."/>
        </authorList>
    </citation>
    <scope>NUCLEOTIDE SEQUENCE</scope>
    <source>
        <strain evidence="2">CCAP 11/70</strain>
    </source>
</reference>
<accession>A0A835XNH1</accession>
<evidence type="ECO:0000313" key="2">
    <source>
        <dbReference type="EMBL" id="KAG2487126.1"/>
    </source>
</evidence>
<name>A0A835XNH1_9CHLO</name>
<comment type="caution">
    <text evidence="2">The sequence shown here is derived from an EMBL/GenBank/DDBJ whole genome shotgun (WGS) entry which is preliminary data.</text>
</comment>
<dbReference type="EMBL" id="JAEHOE010000101">
    <property type="protein sequence ID" value="KAG2487126.1"/>
    <property type="molecule type" value="Genomic_DNA"/>
</dbReference>
<feature type="compositionally biased region" description="Low complexity" evidence="1">
    <location>
        <begin position="75"/>
        <end position="91"/>
    </location>
</feature>
<feature type="region of interest" description="Disordered" evidence="1">
    <location>
        <begin position="72"/>
        <end position="91"/>
    </location>
</feature>
<dbReference type="AlphaFoldDB" id="A0A835XNH1"/>
<evidence type="ECO:0000313" key="3">
    <source>
        <dbReference type="Proteomes" id="UP000612055"/>
    </source>
</evidence>
<gene>
    <name evidence="2" type="ORF">HYH03_014239</name>
</gene>